<reference evidence="2" key="1">
    <citation type="submission" date="2018-04" db="EMBL/GenBank/DDBJ databases">
        <title>Transcriptome of Schizaphis graminum biotype I.</title>
        <authorList>
            <person name="Scully E.D."/>
            <person name="Geib S.M."/>
            <person name="Palmer N.A."/>
            <person name="Koch K."/>
            <person name="Bradshaw J."/>
            <person name="Heng-Moss T."/>
            <person name="Sarath G."/>
        </authorList>
    </citation>
    <scope>NUCLEOTIDE SEQUENCE</scope>
</reference>
<name>A0A2S2PI77_SCHGA</name>
<sequence>MASQQHRLAKLPAPESSPEANTEPPTEPTPVEAMEVDVTATKGETPNVPTTSTVPEQLSQAADSELSSEDAWLAAPGPSLDGLPEIIYDKPFFTPDESRDRS</sequence>
<feature type="compositionally biased region" description="Polar residues" evidence="1">
    <location>
        <begin position="42"/>
        <end position="62"/>
    </location>
</feature>
<accession>A0A2S2PI77</accession>
<organism evidence="2">
    <name type="scientific">Schizaphis graminum</name>
    <name type="common">Green bug aphid</name>
    <dbReference type="NCBI Taxonomy" id="13262"/>
    <lineage>
        <taxon>Eukaryota</taxon>
        <taxon>Metazoa</taxon>
        <taxon>Ecdysozoa</taxon>
        <taxon>Arthropoda</taxon>
        <taxon>Hexapoda</taxon>
        <taxon>Insecta</taxon>
        <taxon>Pterygota</taxon>
        <taxon>Neoptera</taxon>
        <taxon>Paraneoptera</taxon>
        <taxon>Hemiptera</taxon>
        <taxon>Sternorrhyncha</taxon>
        <taxon>Aphidomorpha</taxon>
        <taxon>Aphidoidea</taxon>
        <taxon>Aphididae</taxon>
        <taxon>Aphidini</taxon>
        <taxon>Schizaphis</taxon>
    </lineage>
</organism>
<dbReference type="AlphaFoldDB" id="A0A2S2PI77"/>
<evidence type="ECO:0000256" key="1">
    <source>
        <dbReference type="SAM" id="MobiDB-lite"/>
    </source>
</evidence>
<evidence type="ECO:0000313" key="2">
    <source>
        <dbReference type="EMBL" id="MBY29133.1"/>
    </source>
</evidence>
<protein>
    <submittedName>
        <fullName evidence="2">Uncharacterized protein</fullName>
    </submittedName>
</protein>
<dbReference type="EMBL" id="GGMR01016514">
    <property type="protein sequence ID" value="MBY29133.1"/>
    <property type="molecule type" value="Transcribed_RNA"/>
</dbReference>
<gene>
    <name evidence="2" type="ORF">g.20365</name>
</gene>
<feature type="region of interest" description="Disordered" evidence="1">
    <location>
        <begin position="1"/>
        <end position="69"/>
    </location>
</feature>
<feature type="compositionally biased region" description="Low complexity" evidence="1">
    <location>
        <begin position="12"/>
        <end position="33"/>
    </location>
</feature>
<proteinExistence type="predicted"/>